<dbReference type="EMBL" id="WOCE01000015">
    <property type="protein sequence ID" value="KAE9598161.1"/>
    <property type="molecule type" value="Genomic_DNA"/>
</dbReference>
<evidence type="ECO:0000313" key="3">
    <source>
        <dbReference type="Proteomes" id="UP000447434"/>
    </source>
</evidence>
<comment type="caution">
    <text evidence="2">The sequence shown here is derived from an EMBL/GenBank/DDBJ whole genome shotgun (WGS) entry which is preliminary data.</text>
</comment>
<keyword evidence="3" id="KW-1185">Reference proteome</keyword>
<dbReference type="Proteomes" id="UP000447434">
    <property type="component" value="Chromosome 15"/>
</dbReference>
<keyword evidence="1" id="KW-1133">Transmembrane helix</keyword>
<dbReference type="AlphaFoldDB" id="A0A6A4P8Y2"/>
<keyword evidence="1" id="KW-0812">Transmembrane</keyword>
<reference evidence="3" key="1">
    <citation type="journal article" date="2020" name="Nat. Commun.">
        <title>Genome sequence of the cluster root forming white lupin.</title>
        <authorList>
            <person name="Hufnagel B."/>
            <person name="Marques A."/>
            <person name="Soriano A."/>
            <person name="Marques L."/>
            <person name="Divol F."/>
            <person name="Doumas P."/>
            <person name="Sallet E."/>
            <person name="Mancinotti D."/>
            <person name="Carrere S."/>
            <person name="Marande W."/>
            <person name="Arribat S."/>
            <person name="Keller J."/>
            <person name="Huneau C."/>
            <person name="Blein T."/>
            <person name="Aime D."/>
            <person name="Laguerre M."/>
            <person name="Taylor J."/>
            <person name="Schubert V."/>
            <person name="Nelson M."/>
            <person name="Geu-Flores F."/>
            <person name="Crespi M."/>
            <person name="Gallardo-Guerrero K."/>
            <person name="Delaux P.-M."/>
            <person name="Salse J."/>
            <person name="Berges H."/>
            <person name="Guyot R."/>
            <person name="Gouzy J."/>
            <person name="Peret B."/>
        </authorList>
    </citation>
    <scope>NUCLEOTIDE SEQUENCE [LARGE SCALE GENOMIC DNA]</scope>
    <source>
        <strain evidence="3">cv. Amiga</strain>
    </source>
</reference>
<keyword evidence="1" id="KW-0472">Membrane</keyword>
<accession>A0A6A4P8Y2</accession>
<gene>
    <name evidence="2" type="ORF">Lalb_Chr15g0077601</name>
</gene>
<sequence>MTGLLGFEGPGLILYLLQHIFFISKFVFIVPVKILMHISRSFHTCVKTRSGVIS</sequence>
<evidence type="ECO:0000256" key="1">
    <source>
        <dbReference type="SAM" id="Phobius"/>
    </source>
</evidence>
<evidence type="ECO:0000313" key="2">
    <source>
        <dbReference type="EMBL" id="KAE9598161.1"/>
    </source>
</evidence>
<organism evidence="2 3">
    <name type="scientific">Lupinus albus</name>
    <name type="common">White lupine</name>
    <name type="synonym">Lupinus termis</name>
    <dbReference type="NCBI Taxonomy" id="3870"/>
    <lineage>
        <taxon>Eukaryota</taxon>
        <taxon>Viridiplantae</taxon>
        <taxon>Streptophyta</taxon>
        <taxon>Embryophyta</taxon>
        <taxon>Tracheophyta</taxon>
        <taxon>Spermatophyta</taxon>
        <taxon>Magnoliopsida</taxon>
        <taxon>eudicotyledons</taxon>
        <taxon>Gunneridae</taxon>
        <taxon>Pentapetalae</taxon>
        <taxon>rosids</taxon>
        <taxon>fabids</taxon>
        <taxon>Fabales</taxon>
        <taxon>Fabaceae</taxon>
        <taxon>Papilionoideae</taxon>
        <taxon>50 kb inversion clade</taxon>
        <taxon>genistoids sensu lato</taxon>
        <taxon>core genistoids</taxon>
        <taxon>Genisteae</taxon>
        <taxon>Lupinus</taxon>
    </lineage>
</organism>
<protein>
    <submittedName>
        <fullName evidence="2">Uncharacterized protein</fullName>
    </submittedName>
</protein>
<name>A0A6A4P8Y2_LUPAL</name>
<proteinExistence type="predicted"/>
<feature type="transmembrane region" description="Helical" evidence="1">
    <location>
        <begin position="12"/>
        <end position="32"/>
    </location>
</feature>